<evidence type="ECO:0000256" key="6">
    <source>
        <dbReference type="RuleBase" id="RU363076"/>
    </source>
</evidence>
<accession>A0ABS6VWQ7</accession>
<keyword evidence="6" id="KW-1003">Cell membrane</keyword>
<evidence type="ECO:0000313" key="8">
    <source>
        <dbReference type="Proteomes" id="UP001166291"/>
    </source>
</evidence>
<dbReference type="EMBL" id="JAHWDQ010000008">
    <property type="protein sequence ID" value="MBW2942786.1"/>
    <property type="molecule type" value="Genomic_DNA"/>
</dbReference>
<feature type="transmembrane region" description="Helical" evidence="6">
    <location>
        <begin position="211"/>
        <end position="232"/>
    </location>
</feature>
<evidence type="ECO:0000256" key="4">
    <source>
        <dbReference type="ARBA" id="ARBA00022989"/>
    </source>
</evidence>
<evidence type="ECO:0000256" key="2">
    <source>
        <dbReference type="ARBA" id="ARBA00007165"/>
    </source>
</evidence>
<reference evidence="7" key="1">
    <citation type="submission" date="2021-07" db="EMBL/GenBank/DDBJ databases">
        <title>Zhongshania sp. CAU 1632 isolated from seawater.</title>
        <authorList>
            <person name="Kim W."/>
        </authorList>
    </citation>
    <scope>NUCLEOTIDE SEQUENCE</scope>
    <source>
        <strain evidence="7">CAU 1632</strain>
    </source>
</reference>
<gene>
    <name evidence="7" type="ORF">KXJ70_18450</name>
</gene>
<dbReference type="CDD" id="cd06662">
    <property type="entry name" value="SURF1"/>
    <property type="match status" value="1"/>
</dbReference>
<dbReference type="InterPro" id="IPR002994">
    <property type="entry name" value="Surf1/Shy1"/>
</dbReference>
<dbReference type="PANTHER" id="PTHR23427">
    <property type="entry name" value="SURFEIT LOCUS PROTEIN"/>
    <property type="match status" value="1"/>
</dbReference>
<comment type="caution">
    <text evidence="6">Lacks conserved residue(s) required for the propagation of feature annotation.</text>
</comment>
<evidence type="ECO:0000256" key="5">
    <source>
        <dbReference type="ARBA" id="ARBA00023136"/>
    </source>
</evidence>
<keyword evidence="5 6" id="KW-0472">Membrane</keyword>
<comment type="similarity">
    <text evidence="2 6">Belongs to the SURF1 family.</text>
</comment>
<evidence type="ECO:0000313" key="7">
    <source>
        <dbReference type="EMBL" id="MBW2942786.1"/>
    </source>
</evidence>
<dbReference type="Proteomes" id="UP001166291">
    <property type="component" value="Unassembled WGS sequence"/>
</dbReference>
<name>A0ABS6VWQ7_9GAMM</name>
<dbReference type="PANTHER" id="PTHR23427:SF2">
    <property type="entry name" value="SURFEIT LOCUS PROTEIN 1"/>
    <property type="match status" value="1"/>
</dbReference>
<keyword evidence="8" id="KW-1185">Reference proteome</keyword>
<proteinExistence type="inferred from homology"/>
<sequence length="241" mass="26740">MPSLLKKVITLAIGLLIFVGFVFLGNWQLERRAWKLDLIQRVDARAHASPESAPTAEYWQDISRESDEYRRVSVTGNFISDKDTLVVAATELGSGYWVITPFRRSDGSIVLINRGFINQGVQATPPPTGQQDLIGLLRISEPKGSAVRDNDSNANRWYSRDVAAIANMQNLYAAPYFIDAEKSHETSQAHQQGSQHPVGGLTVISFHNNHLVYAITWFSLALLAIVAAIIVVREEHKAPTC</sequence>
<keyword evidence="3 6" id="KW-0812">Transmembrane</keyword>
<evidence type="ECO:0000256" key="3">
    <source>
        <dbReference type="ARBA" id="ARBA00022692"/>
    </source>
</evidence>
<keyword evidence="4 6" id="KW-1133">Transmembrane helix</keyword>
<comment type="subcellular location">
    <subcellularLocation>
        <location evidence="6">Cell membrane</location>
        <topology evidence="6">Multi-pass membrane protein</topology>
    </subcellularLocation>
    <subcellularLocation>
        <location evidence="1">Membrane</location>
    </subcellularLocation>
</comment>
<dbReference type="InterPro" id="IPR045214">
    <property type="entry name" value="Surf1/Surf4"/>
</dbReference>
<dbReference type="Pfam" id="PF02104">
    <property type="entry name" value="SURF1"/>
    <property type="match status" value="1"/>
</dbReference>
<comment type="caution">
    <text evidence="7">The sequence shown here is derived from an EMBL/GenBank/DDBJ whole genome shotgun (WGS) entry which is preliminary data.</text>
</comment>
<organism evidence="7 8">
    <name type="scientific">Zhongshania aquimaris</name>
    <dbReference type="NCBI Taxonomy" id="2857107"/>
    <lineage>
        <taxon>Bacteria</taxon>
        <taxon>Pseudomonadati</taxon>
        <taxon>Pseudomonadota</taxon>
        <taxon>Gammaproteobacteria</taxon>
        <taxon>Cellvibrionales</taxon>
        <taxon>Spongiibacteraceae</taxon>
        <taxon>Zhongshania</taxon>
    </lineage>
</organism>
<protein>
    <recommendedName>
        <fullName evidence="6">SURF1-like protein</fullName>
    </recommendedName>
</protein>
<evidence type="ECO:0000256" key="1">
    <source>
        <dbReference type="ARBA" id="ARBA00004370"/>
    </source>
</evidence>
<dbReference type="PROSITE" id="PS50895">
    <property type="entry name" value="SURF1"/>
    <property type="match status" value="1"/>
</dbReference>